<keyword evidence="2" id="KW-1185">Reference proteome</keyword>
<reference evidence="1" key="1">
    <citation type="submission" date="2015-04" db="UniProtKB">
        <authorList>
            <consortium name="EnsemblPlants"/>
        </authorList>
    </citation>
    <scope>IDENTIFICATION</scope>
</reference>
<organism evidence="1">
    <name type="scientific">Oryza punctata</name>
    <name type="common">Red rice</name>
    <dbReference type="NCBI Taxonomy" id="4537"/>
    <lineage>
        <taxon>Eukaryota</taxon>
        <taxon>Viridiplantae</taxon>
        <taxon>Streptophyta</taxon>
        <taxon>Embryophyta</taxon>
        <taxon>Tracheophyta</taxon>
        <taxon>Spermatophyta</taxon>
        <taxon>Magnoliopsida</taxon>
        <taxon>Liliopsida</taxon>
        <taxon>Poales</taxon>
        <taxon>Poaceae</taxon>
        <taxon>BOP clade</taxon>
        <taxon>Oryzoideae</taxon>
        <taxon>Oryzeae</taxon>
        <taxon>Oryzinae</taxon>
        <taxon>Oryza</taxon>
    </lineage>
</organism>
<dbReference type="Proteomes" id="UP000026962">
    <property type="component" value="Chromosome 7"/>
</dbReference>
<sequence>MPISPTPATTTTTPSNSKLIVDLFVLPSNSKQADCNGSWRRQSALAVHHLPMGTIAAKILPWEAPSRETQLMFVAQSNASSRRWLQRAFDMALSVYQGSGNLLTTAR</sequence>
<accession>A0A0E0LKI7</accession>
<proteinExistence type="predicted"/>
<evidence type="ECO:0000313" key="1">
    <source>
        <dbReference type="EnsemblPlants" id="OPUNC07G12810.1"/>
    </source>
</evidence>
<name>A0A0E0LKI7_ORYPU</name>
<reference evidence="1" key="2">
    <citation type="submission" date="2018-05" db="EMBL/GenBank/DDBJ databases">
        <title>OpunRS2 (Oryza punctata Reference Sequence Version 2).</title>
        <authorList>
            <person name="Zhang J."/>
            <person name="Kudrna D."/>
            <person name="Lee S."/>
            <person name="Talag J."/>
            <person name="Welchert J."/>
            <person name="Wing R.A."/>
        </authorList>
    </citation>
    <scope>NUCLEOTIDE SEQUENCE [LARGE SCALE GENOMIC DNA]</scope>
</reference>
<dbReference type="HOGENOM" id="CLU_2214247_0_0_1"/>
<dbReference type="Gramene" id="OPUNC07G12810.1">
    <property type="protein sequence ID" value="OPUNC07G12810.1"/>
    <property type="gene ID" value="OPUNC07G12810"/>
</dbReference>
<dbReference type="EnsemblPlants" id="OPUNC07G12810.1">
    <property type="protein sequence ID" value="OPUNC07G12810.1"/>
    <property type="gene ID" value="OPUNC07G12810"/>
</dbReference>
<dbReference type="AlphaFoldDB" id="A0A0E0LKI7"/>
<evidence type="ECO:0000313" key="2">
    <source>
        <dbReference type="Proteomes" id="UP000026962"/>
    </source>
</evidence>
<protein>
    <submittedName>
        <fullName evidence="1">Uncharacterized protein</fullName>
    </submittedName>
</protein>